<reference evidence="1" key="1">
    <citation type="submission" date="2014-09" db="EMBL/GenBank/DDBJ databases">
        <authorList>
            <person name="Magalhaes I.L.F."/>
            <person name="Oliveira U."/>
            <person name="Santos F.R."/>
            <person name="Vidigal T.H.D.A."/>
            <person name="Brescovit A.D."/>
            <person name="Santos A.J."/>
        </authorList>
    </citation>
    <scope>NUCLEOTIDE SEQUENCE</scope>
    <source>
        <tissue evidence="1">Shoot tissue taken approximately 20 cm above the soil surface</tissue>
    </source>
</reference>
<organism evidence="1">
    <name type="scientific">Arundo donax</name>
    <name type="common">Giant reed</name>
    <name type="synonym">Donax arundinaceus</name>
    <dbReference type="NCBI Taxonomy" id="35708"/>
    <lineage>
        <taxon>Eukaryota</taxon>
        <taxon>Viridiplantae</taxon>
        <taxon>Streptophyta</taxon>
        <taxon>Embryophyta</taxon>
        <taxon>Tracheophyta</taxon>
        <taxon>Spermatophyta</taxon>
        <taxon>Magnoliopsida</taxon>
        <taxon>Liliopsida</taxon>
        <taxon>Poales</taxon>
        <taxon>Poaceae</taxon>
        <taxon>PACMAD clade</taxon>
        <taxon>Arundinoideae</taxon>
        <taxon>Arundineae</taxon>
        <taxon>Arundo</taxon>
    </lineage>
</organism>
<accession>A0A0A9G0H8</accession>
<evidence type="ECO:0000313" key="1">
    <source>
        <dbReference type="EMBL" id="JAE14093.1"/>
    </source>
</evidence>
<protein>
    <submittedName>
        <fullName evidence="1">Uncharacterized protein</fullName>
    </submittedName>
</protein>
<reference evidence="1" key="2">
    <citation type="journal article" date="2015" name="Data Brief">
        <title>Shoot transcriptome of the giant reed, Arundo donax.</title>
        <authorList>
            <person name="Barrero R.A."/>
            <person name="Guerrero F.D."/>
            <person name="Moolhuijzen P."/>
            <person name="Goolsby J.A."/>
            <person name="Tidwell J."/>
            <person name="Bellgard S.E."/>
            <person name="Bellgard M.I."/>
        </authorList>
    </citation>
    <scope>NUCLEOTIDE SEQUENCE</scope>
    <source>
        <tissue evidence="1">Shoot tissue taken approximately 20 cm above the soil surface</tissue>
    </source>
</reference>
<dbReference type="EMBL" id="GBRH01183803">
    <property type="protein sequence ID" value="JAE14093.1"/>
    <property type="molecule type" value="Transcribed_RNA"/>
</dbReference>
<dbReference type="AlphaFoldDB" id="A0A0A9G0H8"/>
<proteinExistence type="predicted"/>
<sequence>MMIIDQYGSSFISIWSEICRKDKPC</sequence>
<name>A0A0A9G0H8_ARUDO</name>